<feature type="region of interest" description="Disordered" evidence="5">
    <location>
        <begin position="204"/>
        <end position="226"/>
    </location>
</feature>
<organism evidence="7 8">
    <name type="scientific">Sumerlaea chitinivorans</name>
    <dbReference type="NCBI Taxonomy" id="2250252"/>
    <lineage>
        <taxon>Bacteria</taxon>
        <taxon>Candidatus Sumerlaeota</taxon>
        <taxon>Candidatus Sumerlaeia</taxon>
        <taxon>Candidatus Sumerlaeales</taxon>
        <taxon>Candidatus Sumerlaeaceae</taxon>
        <taxon>Candidatus Sumerlaea</taxon>
    </lineage>
</organism>
<gene>
    <name evidence="7" type="ORF">BRCON_1506</name>
</gene>
<dbReference type="Proteomes" id="UP000262583">
    <property type="component" value="Chromosome"/>
</dbReference>
<dbReference type="PROSITE" id="PS51935">
    <property type="entry name" value="NLPC_P60"/>
    <property type="match status" value="1"/>
</dbReference>
<feature type="compositionally biased region" description="Basic and acidic residues" evidence="5">
    <location>
        <begin position="215"/>
        <end position="226"/>
    </location>
</feature>
<accession>A0A2Z4Y723</accession>
<dbReference type="GO" id="GO:0006508">
    <property type="term" value="P:proteolysis"/>
    <property type="evidence" value="ECO:0007669"/>
    <property type="project" value="UniProtKB-KW"/>
</dbReference>
<proteinExistence type="inferred from homology"/>
<protein>
    <recommendedName>
        <fullName evidence="6">NlpC/P60 domain-containing protein</fullName>
    </recommendedName>
</protein>
<dbReference type="KEGG" id="schv:BRCON_1506"/>
<evidence type="ECO:0000313" key="8">
    <source>
        <dbReference type="Proteomes" id="UP000262583"/>
    </source>
</evidence>
<dbReference type="InterPro" id="IPR000064">
    <property type="entry name" value="NLP_P60_dom"/>
</dbReference>
<name>A0A2Z4Y723_SUMC1</name>
<dbReference type="SUPFAM" id="SSF54001">
    <property type="entry name" value="Cysteine proteinases"/>
    <property type="match status" value="1"/>
</dbReference>
<feature type="domain" description="NlpC/P60" evidence="6">
    <location>
        <begin position="312"/>
        <end position="443"/>
    </location>
</feature>
<dbReference type="Gene3D" id="3.90.1720.10">
    <property type="entry name" value="endopeptidase domain like (from Nostoc punctiforme)"/>
    <property type="match status" value="1"/>
</dbReference>
<feature type="region of interest" description="Disordered" evidence="5">
    <location>
        <begin position="25"/>
        <end position="46"/>
    </location>
</feature>
<dbReference type="AlphaFoldDB" id="A0A2Z4Y723"/>
<evidence type="ECO:0000259" key="6">
    <source>
        <dbReference type="PROSITE" id="PS51935"/>
    </source>
</evidence>
<dbReference type="InterPro" id="IPR038765">
    <property type="entry name" value="Papain-like_cys_pep_sf"/>
</dbReference>
<reference evidence="7 8" key="1">
    <citation type="submission" date="2018-05" db="EMBL/GenBank/DDBJ databases">
        <title>A metagenomic window into the 2 km-deep terrestrial subsurface aquifer revealed taxonomically and functionally diverse microbial community comprising novel uncultured bacterial lineages.</title>
        <authorList>
            <person name="Kadnikov V.V."/>
            <person name="Mardanov A.V."/>
            <person name="Beletsky A.V."/>
            <person name="Banks D."/>
            <person name="Pimenov N.V."/>
            <person name="Frank Y.A."/>
            <person name="Karnachuk O.V."/>
            <person name="Ravin N.V."/>
        </authorList>
    </citation>
    <scope>NUCLEOTIDE SEQUENCE [LARGE SCALE GENOMIC DNA]</scope>
    <source>
        <strain evidence="7">BY</strain>
    </source>
</reference>
<dbReference type="Pfam" id="PF00877">
    <property type="entry name" value="NLPC_P60"/>
    <property type="match status" value="1"/>
</dbReference>
<sequence length="446" mass="49966">MKPILRSILVCLSLVSALYDPPNRAWGSEKPETSAPPTRQVSGDEVPDFISPEEWRRLSREDRARRSQRLLLKRIEPEGVGKPDRLALYIERFADIVIFDRRLAVFHVETTSAQQNPMAISLRGEVTEKRYKRGIEQILSGLGFEIVRNEIVVLPTMPEPQRYAVATTTAASLRREPRGDAEQVNSVALGGPLRLLRPARSEDITTRTYGRRAGNRREPDGPVTRPDEWFLAQSSEGYVGFVHKKDVRFTEDFRAPQAYLDRPTTLTLPNGRKIVAPCGASLYRGVDGKWRVGGVDVELPHDTLSAPGRDVRLTSQTLVERAQPLLGTQYVWGGVTEEGIDCSGFTQFLFKTYGIVLPRDAEEQAIVGQIVAFGQDVVRTAQPGDLIFFMNEHGKVNHVAISLGGDRILHSSGRNVHFASLLGQSESNEERLLDRVLWARRVLLQK</sequence>
<keyword evidence="4" id="KW-0788">Thiol protease</keyword>
<dbReference type="InterPro" id="IPR051202">
    <property type="entry name" value="Peptidase_C40"/>
</dbReference>
<evidence type="ECO:0000256" key="5">
    <source>
        <dbReference type="SAM" id="MobiDB-lite"/>
    </source>
</evidence>
<dbReference type="PANTHER" id="PTHR47053:SF1">
    <property type="entry name" value="MUREIN DD-ENDOPEPTIDASE MEPH-RELATED"/>
    <property type="match status" value="1"/>
</dbReference>
<evidence type="ECO:0000313" key="7">
    <source>
        <dbReference type="EMBL" id="AXA36283.1"/>
    </source>
</evidence>
<keyword evidence="3" id="KW-0378">Hydrolase</keyword>
<evidence type="ECO:0000256" key="4">
    <source>
        <dbReference type="ARBA" id="ARBA00022807"/>
    </source>
</evidence>
<evidence type="ECO:0000256" key="1">
    <source>
        <dbReference type="ARBA" id="ARBA00007074"/>
    </source>
</evidence>
<comment type="similarity">
    <text evidence="1">Belongs to the peptidase C40 family.</text>
</comment>
<evidence type="ECO:0000256" key="3">
    <source>
        <dbReference type="ARBA" id="ARBA00022801"/>
    </source>
</evidence>
<keyword evidence="2" id="KW-0645">Protease</keyword>
<dbReference type="PANTHER" id="PTHR47053">
    <property type="entry name" value="MUREIN DD-ENDOPEPTIDASE MEPH-RELATED"/>
    <property type="match status" value="1"/>
</dbReference>
<dbReference type="GO" id="GO:0008234">
    <property type="term" value="F:cysteine-type peptidase activity"/>
    <property type="evidence" value="ECO:0007669"/>
    <property type="project" value="UniProtKB-KW"/>
</dbReference>
<evidence type="ECO:0000256" key="2">
    <source>
        <dbReference type="ARBA" id="ARBA00022670"/>
    </source>
</evidence>
<dbReference type="EMBL" id="CP030759">
    <property type="protein sequence ID" value="AXA36283.1"/>
    <property type="molecule type" value="Genomic_DNA"/>
</dbReference>